<evidence type="ECO:0000313" key="1">
    <source>
        <dbReference type="EMBL" id="CAI8041631.1"/>
    </source>
</evidence>
<dbReference type="AlphaFoldDB" id="A0AA35T786"/>
<protein>
    <submittedName>
        <fullName evidence="1">Uncharacterized protein</fullName>
    </submittedName>
</protein>
<gene>
    <name evidence="1" type="ORF">GBAR_LOCUS23123</name>
</gene>
<organism evidence="1 2">
    <name type="scientific">Geodia barretti</name>
    <name type="common">Barrett's horny sponge</name>
    <dbReference type="NCBI Taxonomy" id="519541"/>
    <lineage>
        <taxon>Eukaryota</taxon>
        <taxon>Metazoa</taxon>
        <taxon>Porifera</taxon>
        <taxon>Demospongiae</taxon>
        <taxon>Heteroscleromorpha</taxon>
        <taxon>Tetractinellida</taxon>
        <taxon>Astrophorina</taxon>
        <taxon>Geodiidae</taxon>
        <taxon>Geodia</taxon>
    </lineage>
</organism>
<keyword evidence="2" id="KW-1185">Reference proteome</keyword>
<sequence>MPFYMHCTCTHHNYDKITIYSDLESHFTEAIEEKIARQKQTLKEVSSKNQNLVRHLKFVAKEAHEVAYDDQKMLSSQSSKSELERDVYQLQTQVHALQVSEELFARKMDTVKEKVCTFEFLFNALHLYIAGDDENTT</sequence>
<accession>A0AA35T786</accession>
<name>A0AA35T786_GEOBA</name>
<proteinExistence type="predicted"/>
<dbReference type="Proteomes" id="UP001174909">
    <property type="component" value="Unassembled WGS sequence"/>
</dbReference>
<dbReference type="EMBL" id="CASHTH010003197">
    <property type="protein sequence ID" value="CAI8041631.1"/>
    <property type="molecule type" value="Genomic_DNA"/>
</dbReference>
<evidence type="ECO:0000313" key="2">
    <source>
        <dbReference type="Proteomes" id="UP001174909"/>
    </source>
</evidence>
<reference evidence="1" key="1">
    <citation type="submission" date="2023-03" db="EMBL/GenBank/DDBJ databases">
        <authorList>
            <person name="Steffen K."/>
            <person name="Cardenas P."/>
        </authorList>
    </citation>
    <scope>NUCLEOTIDE SEQUENCE</scope>
</reference>
<comment type="caution">
    <text evidence="1">The sequence shown here is derived from an EMBL/GenBank/DDBJ whole genome shotgun (WGS) entry which is preliminary data.</text>
</comment>